<keyword evidence="3" id="KW-0285">Flavoprotein</keyword>
<dbReference type="InterPro" id="IPR007867">
    <property type="entry name" value="GMC_OxRtase_C"/>
</dbReference>
<feature type="active site" description="Proton donor" evidence="7">
    <location>
        <position position="572"/>
    </location>
</feature>
<evidence type="ECO:0000256" key="1">
    <source>
        <dbReference type="ARBA" id="ARBA00001974"/>
    </source>
</evidence>
<dbReference type="GO" id="GO:0050660">
    <property type="term" value="F:flavin adenine dinucleotide binding"/>
    <property type="evidence" value="ECO:0007669"/>
    <property type="project" value="InterPro"/>
</dbReference>
<organism evidence="11 12">
    <name type="scientific">Rickenella mellea</name>
    <dbReference type="NCBI Taxonomy" id="50990"/>
    <lineage>
        <taxon>Eukaryota</taxon>
        <taxon>Fungi</taxon>
        <taxon>Dikarya</taxon>
        <taxon>Basidiomycota</taxon>
        <taxon>Agaricomycotina</taxon>
        <taxon>Agaricomycetes</taxon>
        <taxon>Hymenochaetales</taxon>
        <taxon>Rickenellaceae</taxon>
        <taxon>Rickenella</taxon>
    </lineage>
</organism>
<feature type="binding site" evidence="8">
    <location>
        <position position="127"/>
    </location>
    <ligand>
        <name>FAD</name>
        <dbReference type="ChEBI" id="CHEBI:57692"/>
    </ligand>
</feature>
<feature type="domain" description="Glucose-methanol-choline oxidoreductase N-terminal" evidence="10">
    <location>
        <begin position="317"/>
        <end position="331"/>
    </location>
</feature>
<dbReference type="InterPro" id="IPR000172">
    <property type="entry name" value="GMC_OxRdtase_N"/>
</dbReference>
<sequence>MVVFTHFVPLAITSSLLTLLPVAQASSASFERRSLTATPSDVNGKTFSYIVVGGGTAGLTVAVRLSEDATNTVVVLEAGDAHLNEPQILVPFEVGSVYGNPDYDWLYQSVPQTHAGGAVVNLTRGKVLGGSSALNAMLWDRSAEFEYNNIAQLGNSGWDWSGLLPYFKKPENFTHPDPAFAQKWNLTFDDATRGHGGPIQTTFPNAIPDAELPTEPAALSLGLNIISDPMSGTTKGAWRSSCSIDPVHRTRSYSVNAYFTPNQGRSNLVVLTGAHVTKINWASNSTSAGLTASGVSFITNGTTYTVGASREVILSASSIGSPQVLELSGVGSKSLLSKIGINSTIDLPGVGENMQEHIYSTVSYAVKSGVETLDPLLSNQTLLAQQEALFGATPATGDLGYTASGITFLGLSTLFNNTVSDALLASLNSQIASTNRTKGQVQQQSIQVQTVRSADSSVVEVLVEGIHIGPDTADPNTGYVTFLTLLQQPFSRGSTHVPSANALDHPNIDPNYFSIDFDLTVLSTVAKYVRTTLSKTVPYANIIAEEQFPGSSVKTDDDWKAYVKSNFNSQGHTTGTCSMMPQAKGGVVDANLKVYGTTNVRVVDLSIMPQQFSGHPQALVYTIAEKGADIIKNANK</sequence>
<dbReference type="GO" id="GO:0016614">
    <property type="term" value="F:oxidoreductase activity, acting on CH-OH group of donors"/>
    <property type="evidence" value="ECO:0007669"/>
    <property type="project" value="InterPro"/>
</dbReference>
<reference evidence="11 12" key="1">
    <citation type="submission" date="2018-06" db="EMBL/GenBank/DDBJ databases">
        <title>A transcriptomic atlas of mushroom development highlights an independent origin of complex multicellularity.</title>
        <authorList>
            <consortium name="DOE Joint Genome Institute"/>
            <person name="Krizsan K."/>
            <person name="Almasi E."/>
            <person name="Merenyi Z."/>
            <person name="Sahu N."/>
            <person name="Viragh M."/>
            <person name="Koszo T."/>
            <person name="Mondo S."/>
            <person name="Kiss B."/>
            <person name="Balint B."/>
            <person name="Kues U."/>
            <person name="Barry K."/>
            <person name="Hegedus J.C."/>
            <person name="Henrissat B."/>
            <person name="Johnson J."/>
            <person name="Lipzen A."/>
            <person name="Ohm R."/>
            <person name="Nagy I."/>
            <person name="Pangilinan J."/>
            <person name="Yan J."/>
            <person name="Xiong Y."/>
            <person name="Grigoriev I.V."/>
            <person name="Hibbett D.S."/>
            <person name="Nagy L.G."/>
        </authorList>
    </citation>
    <scope>NUCLEOTIDE SEQUENCE [LARGE SCALE GENOMIC DNA]</scope>
    <source>
        <strain evidence="11 12">SZMC22713</strain>
    </source>
</reference>
<evidence type="ECO:0000256" key="8">
    <source>
        <dbReference type="PIRSR" id="PIRSR000137-2"/>
    </source>
</evidence>
<dbReference type="PANTHER" id="PTHR11552:SF201">
    <property type="entry name" value="GLUCOSE-METHANOL-CHOLINE OXIDOREDUCTASE N-TERMINAL DOMAIN-CONTAINING PROTEIN"/>
    <property type="match status" value="1"/>
</dbReference>
<dbReference type="EMBL" id="ML170272">
    <property type="protein sequence ID" value="TDL15526.1"/>
    <property type="molecule type" value="Genomic_DNA"/>
</dbReference>
<feature type="active site" description="Proton acceptor" evidence="7">
    <location>
        <position position="615"/>
    </location>
</feature>
<dbReference type="PROSITE" id="PS00624">
    <property type="entry name" value="GMC_OXRED_2"/>
    <property type="match status" value="1"/>
</dbReference>
<evidence type="ECO:0000256" key="6">
    <source>
        <dbReference type="ARBA" id="ARBA00023002"/>
    </source>
</evidence>
<evidence type="ECO:0000313" key="12">
    <source>
        <dbReference type="Proteomes" id="UP000294933"/>
    </source>
</evidence>
<keyword evidence="4 9" id="KW-0732">Signal</keyword>
<evidence type="ECO:0000256" key="7">
    <source>
        <dbReference type="PIRSR" id="PIRSR000137-1"/>
    </source>
</evidence>
<keyword evidence="6" id="KW-0560">Oxidoreductase</keyword>
<evidence type="ECO:0000259" key="10">
    <source>
        <dbReference type="PROSITE" id="PS00624"/>
    </source>
</evidence>
<dbReference type="Gene3D" id="3.50.50.60">
    <property type="entry name" value="FAD/NAD(P)-binding domain"/>
    <property type="match status" value="1"/>
</dbReference>
<dbReference type="SUPFAM" id="SSF51905">
    <property type="entry name" value="FAD/NAD(P)-binding domain"/>
    <property type="match status" value="1"/>
</dbReference>
<dbReference type="OrthoDB" id="269227at2759"/>
<feature type="binding site" evidence="8">
    <location>
        <begin position="616"/>
        <end position="617"/>
    </location>
    <ligand>
        <name>FAD</name>
        <dbReference type="ChEBI" id="CHEBI:57692"/>
    </ligand>
</feature>
<protein>
    <submittedName>
        <fullName evidence="11">Alcohol oxidase</fullName>
    </submittedName>
</protein>
<evidence type="ECO:0000256" key="5">
    <source>
        <dbReference type="ARBA" id="ARBA00022827"/>
    </source>
</evidence>
<dbReference type="STRING" id="50990.A0A4Y7PKF6"/>
<feature type="signal peptide" evidence="9">
    <location>
        <begin position="1"/>
        <end position="25"/>
    </location>
</feature>
<name>A0A4Y7PKF6_9AGAM</name>
<comment type="similarity">
    <text evidence="2">Belongs to the GMC oxidoreductase family.</text>
</comment>
<accession>A0A4Y7PKF6</accession>
<dbReference type="VEuPathDB" id="FungiDB:BD410DRAFT_845131"/>
<dbReference type="Pfam" id="PF00732">
    <property type="entry name" value="GMC_oxred_N"/>
    <property type="match status" value="1"/>
</dbReference>
<proteinExistence type="inferred from homology"/>
<dbReference type="InterPro" id="IPR012132">
    <property type="entry name" value="GMC_OxRdtase"/>
</dbReference>
<gene>
    <name evidence="11" type="ORF">BD410DRAFT_845131</name>
</gene>
<dbReference type="Gene3D" id="3.30.560.10">
    <property type="entry name" value="Glucose Oxidase, domain 3"/>
    <property type="match status" value="1"/>
</dbReference>
<evidence type="ECO:0000256" key="9">
    <source>
        <dbReference type="SAM" id="SignalP"/>
    </source>
</evidence>
<dbReference type="AlphaFoldDB" id="A0A4Y7PKF6"/>
<evidence type="ECO:0000313" key="11">
    <source>
        <dbReference type="EMBL" id="TDL15526.1"/>
    </source>
</evidence>
<keyword evidence="5 8" id="KW-0274">FAD</keyword>
<comment type="cofactor">
    <cofactor evidence="1 8">
        <name>FAD</name>
        <dbReference type="ChEBI" id="CHEBI:57692"/>
    </cofactor>
</comment>
<dbReference type="SUPFAM" id="SSF54373">
    <property type="entry name" value="FAD-linked reductases, C-terminal domain"/>
    <property type="match status" value="1"/>
</dbReference>
<dbReference type="Proteomes" id="UP000294933">
    <property type="component" value="Unassembled WGS sequence"/>
</dbReference>
<feature type="binding site" evidence="8">
    <location>
        <position position="276"/>
    </location>
    <ligand>
        <name>FAD</name>
        <dbReference type="ChEBI" id="CHEBI:57692"/>
    </ligand>
</feature>
<evidence type="ECO:0000256" key="4">
    <source>
        <dbReference type="ARBA" id="ARBA00022729"/>
    </source>
</evidence>
<keyword evidence="12" id="KW-1185">Reference proteome</keyword>
<evidence type="ECO:0000256" key="3">
    <source>
        <dbReference type="ARBA" id="ARBA00022630"/>
    </source>
</evidence>
<dbReference type="Pfam" id="PF05199">
    <property type="entry name" value="GMC_oxred_C"/>
    <property type="match status" value="1"/>
</dbReference>
<dbReference type="PIRSF" id="PIRSF000137">
    <property type="entry name" value="Alcohol_oxidase"/>
    <property type="match status" value="1"/>
</dbReference>
<dbReference type="PANTHER" id="PTHR11552">
    <property type="entry name" value="GLUCOSE-METHANOL-CHOLINE GMC OXIDOREDUCTASE"/>
    <property type="match status" value="1"/>
</dbReference>
<dbReference type="InterPro" id="IPR036188">
    <property type="entry name" value="FAD/NAD-bd_sf"/>
</dbReference>
<evidence type="ECO:0000256" key="2">
    <source>
        <dbReference type="ARBA" id="ARBA00010790"/>
    </source>
</evidence>
<feature type="chain" id="PRO_5021335303" evidence="9">
    <location>
        <begin position="26"/>
        <end position="636"/>
    </location>
</feature>